<keyword evidence="1" id="KW-0472">Membrane</keyword>
<protein>
    <submittedName>
        <fullName evidence="2">Uncharacterized protein</fullName>
    </submittedName>
</protein>
<evidence type="ECO:0000313" key="2">
    <source>
        <dbReference type="EMBL" id="CAL8124952.1"/>
    </source>
</evidence>
<accession>A0ABP1RB17</accession>
<feature type="transmembrane region" description="Helical" evidence="1">
    <location>
        <begin position="37"/>
        <end position="56"/>
    </location>
</feature>
<comment type="caution">
    <text evidence="2">The sequence shown here is derived from an EMBL/GenBank/DDBJ whole genome shotgun (WGS) entry which is preliminary data.</text>
</comment>
<keyword evidence="1" id="KW-1133">Transmembrane helix</keyword>
<dbReference type="EMBL" id="CAXLJM020000068">
    <property type="protein sequence ID" value="CAL8124952.1"/>
    <property type="molecule type" value="Genomic_DNA"/>
</dbReference>
<sequence length="101" mass="11571">MYENENLKQSVARTDNLISLTTSEKHIFASLSQVECISLHLTMSYLSTVVFVVWLVNDKNSNMTAVVVIFCHKILSVRLLFLPNKRTMGETFDNTLINILY</sequence>
<evidence type="ECO:0000313" key="3">
    <source>
        <dbReference type="Proteomes" id="UP001642540"/>
    </source>
</evidence>
<gene>
    <name evidence="2" type="ORF">ODALV1_LOCUS20820</name>
</gene>
<reference evidence="2 3" key="1">
    <citation type="submission" date="2024-08" db="EMBL/GenBank/DDBJ databases">
        <authorList>
            <person name="Cucini C."/>
            <person name="Frati F."/>
        </authorList>
    </citation>
    <scope>NUCLEOTIDE SEQUENCE [LARGE SCALE GENOMIC DNA]</scope>
</reference>
<feature type="transmembrane region" description="Helical" evidence="1">
    <location>
        <begin position="62"/>
        <end position="81"/>
    </location>
</feature>
<keyword evidence="1" id="KW-0812">Transmembrane</keyword>
<name>A0ABP1RB17_9HEXA</name>
<organism evidence="2 3">
    <name type="scientific">Orchesella dallaii</name>
    <dbReference type="NCBI Taxonomy" id="48710"/>
    <lineage>
        <taxon>Eukaryota</taxon>
        <taxon>Metazoa</taxon>
        <taxon>Ecdysozoa</taxon>
        <taxon>Arthropoda</taxon>
        <taxon>Hexapoda</taxon>
        <taxon>Collembola</taxon>
        <taxon>Entomobryomorpha</taxon>
        <taxon>Entomobryoidea</taxon>
        <taxon>Orchesellidae</taxon>
        <taxon>Orchesellinae</taxon>
        <taxon>Orchesella</taxon>
    </lineage>
</organism>
<dbReference type="Proteomes" id="UP001642540">
    <property type="component" value="Unassembled WGS sequence"/>
</dbReference>
<evidence type="ECO:0000256" key="1">
    <source>
        <dbReference type="SAM" id="Phobius"/>
    </source>
</evidence>
<keyword evidence="3" id="KW-1185">Reference proteome</keyword>
<proteinExistence type="predicted"/>